<dbReference type="Pfam" id="PF06580">
    <property type="entry name" value="His_kinase"/>
    <property type="match status" value="1"/>
</dbReference>
<feature type="transmembrane region" description="Helical" evidence="1">
    <location>
        <begin position="124"/>
        <end position="145"/>
    </location>
</feature>
<reference evidence="3 4" key="1">
    <citation type="submission" date="2016-10" db="EMBL/GenBank/DDBJ databases">
        <authorList>
            <person name="de Groot N.N."/>
        </authorList>
    </citation>
    <scope>NUCLEOTIDE SEQUENCE [LARGE SCALE GENOMIC DNA]</scope>
    <source>
        <strain evidence="3 4">DSM 19033</strain>
    </source>
</reference>
<dbReference type="AlphaFoldDB" id="A0A1H3XAI1"/>
<accession>A0A1H3XAI1</accession>
<sequence>MAGLLYEIRLMISKSDIKSKYGIHILCWLIFAFYEISMTSMVTTLLPLVVYLLFYSLNISLFYFHSGVVLKRAYTKKILDILLYIPLLTILELAVYFVLTYLITLLFKKMGYAYYQETFLQRRYLLVTLWRGIYFILYGTGYHFLLSYYQKKEKAFTQTIENEKLKNDLLRAEQDFLRAQINPHLLFNTLSFIKYAAKKNPGEADEAVMRLSGIMGFALDNNTHMIRLTKELEQAENIIGLNQLRFNHQLHISYITQIENKQATIIPIVLLTLIENIFKHGNLMDERYPAEIYIRSTDEYIILQTSNLPAQNSNAVSNNKGLLNISSRLSQTYKEGYEFCHGMTDNLFKVYIKINIRNN</sequence>
<dbReference type="Proteomes" id="UP000198850">
    <property type="component" value="Unassembled WGS sequence"/>
</dbReference>
<dbReference type="OrthoDB" id="9792992at2"/>
<name>A0A1H3XAI1_9SPHI</name>
<keyword evidence="3" id="KW-0808">Transferase</keyword>
<dbReference type="PANTHER" id="PTHR34220:SF7">
    <property type="entry name" value="SENSOR HISTIDINE KINASE YPDA"/>
    <property type="match status" value="1"/>
</dbReference>
<dbReference type="GO" id="GO:0016020">
    <property type="term" value="C:membrane"/>
    <property type="evidence" value="ECO:0007669"/>
    <property type="project" value="InterPro"/>
</dbReference>
<evidence type="ECO:0000313" key="4">
    <source>
        <dbReference type="Proteomes" id="UP000198850"/>
    </source>
</evidence>
<keyword evidence="1" id="KW-0472">Membrane</keyword>
<dbReference type="InterPro" id="IPR010559">
    <property type="entry name" value="Sig_transdc_His_kin_internal"/>
</dbReference>
<gene>
    <name evidence="3" type="ORF">SAMN05443550_101553</name>
</gene>
<dbReference type="EMBL" id="FNRA01000001">
    <property type="protein sequence ID" value="SDZ96293.1"/>
    <property type="molecule type" value="Genomic_DNA"/>
</dbReference>
<proteinExistence type="predicted"/>
<keyword evidence="1" id="KW-1133">Transmembrane helix</keyword>
<keyword evidence="4" id="KW-1185">Reference proteome</keyword>
<evidence type="ECO:0000313" key="3">
    <source>
        <dbReference type="EMBL" id="SDZ96293.1"/>
    </source>
</evidence>
<protein>
    <submittedName>
        <fullName evidence="3">Histidine kinase</fullName>
    </submittedName>
</protein>
<keyword evidence="3" id="KW-0418">Kinase</keyword>
<feature type="transmembrane region" description="Helical" evidence="1">
    <location>
        <begin position="82"/>
        <end position="104"/>
    </location>
</feature>
<dbReference type="PANTHER" id="PTHR34220">
    <property type="entry name" value="SENSOR HISTIDINE KINASE YPDA"/>
    <property type="match status" value="1"/>
</dbReference>
<dbReference type="GO" id="GO:0000155">
    <property type="term" value="F:phosphorelay sensor kinase activity"/>
    <property type="evidence" value="ECO:0007669"/>
    <property type="project" value="InterPro"/>
</dbReference>
<keyword evidence="1" id="KW-0812">Transmembrane</keyword>
<feature type="transmembrane region" description="Helical" evidence="1">
    <location>
        <begin position="21"/>
        <end position="42"/>
    </location>
</feature>
<feature type="transmembrane region" description="Helical" evidence="1">
    <location>
        <begin position="48"/>
        <end position="70"/>
    </location>
</feature>
<dbReference type="STRING" id="425514.SAMN05443550_101553"/>
<dbReference type="InterPro" id="IPR050640">
    <property type="entry name" value="Bact_2-comp_sensor_kinase"/>
</dbReference>
<feature type="domain" description="Signal transduction histidine kinase internal region" evidence="2">
    <location>
        <begin position="172"/>
        <end position="250"/>
    </location>
</feature>
<evidence type="ECO:0000256" key="1">
    <source>
        <dbReference type="SAM" id="Phobius"/>
    </source>
</evidence>
<organism evidence="3 4">
    <name type="scientific">Pedobacter hartonius</name>
    <dbReference type="NCBI Taxonomy" id="425514"/>
    <lineage>
        <taxon>Bacteria</taxon>
        <taxon>Pseudomonadati</taxon>
        <taxon>Bacteroidota</taxon>
        <taxon>Sphingobacteriia</taxon>
        <taxon>Sphingobacteriales</taxon>
        <taxon>Sphingobacteriaceae</taxon>
        <taxon>Pedobacter</taxon>
    </lineage>
</organism>
<evidence type="ECO:0000259" key="2">
    <source>
        <dbReference type="Pfam" id="PF06580"/>
    </source>
</evidence>